<keyword evidence="3" id="KW-1185">Reference proteome</keyword>
<gene>
    <name evidence="2" type="ORF">BIFLH658_00656</name>
</gene>
<dbReference type="EMBL" id="CABWJV010000001">
    <property type="protein sequence ID" value="VWQ15334.1"/>
    <property type="molecule type" value="Genomic_DNA"/>
</dbReference>
<organism evidence="2 3">
    <name type="scientific">Bifidobacterium pseudocatenulatum</name>
    <dbReference type="NCBI Taxonomy" id="28026"/>
    <lineage>
        <taxon>Bacteria</taxon>
        <taxon>Bacillati</taxon>
        <taxon>Actinomycetota</taxon>
        <taxon>Actinomycetes</taxon>
        <taxon>Bifidobacteriales</taxon>
        <taxon>Bifidobacteriaceae</taxon>
        <taxon>Bifidobacterium</taxon>
    </lineage>
</organism>
<protein>
    <submittedName>
        <fullName evidence="2">Uncharacterized protein</fullName>
    </submittedName>
</protein>
<feature type="compositionally biased region" description="Polar residues" evidence="1">
    <location>
        <begin position="20"/>
        <end position="29"/>
    </location>
</feature>
<dbReference type="Proteomes" id="UP000494211">
    <property type="component" value="Unassembled WGS sequence"/>
</dbReference>
<evidence type="ECO:0000313" key="3">
    <source>
        <dbReference type="Proteomes" id="UP000494211"/>
    </source>
</evidence>
<comment type="caution">
    <text evidence="2">The sequence shown here is derived from an EMBL/GenBank/DDBJ whole genome shotgun (WGS) entry which is preliminary data.</text>
</comment>
<evidence type="ECO:0000313" key="2">
    <source>
        <dbReference type="EMBL" id="VWQ15334.1"/>
    </source>
</evidence>
<name>A0ABY6YA55_BIFPS</name>
<reference evidence="2 3" key="1">
    <citation type="submission" date="2019-10" db="EMBL/GenBank/DDBJ databases">
        <authorList>
            <consortium name="Melissa Lawson"/>
            <person name="O'neill I."/>
        </authorList>
    </citation>
    <scope>NUCLEOTIDE SEQUENCE [LARGE SCALE GENOMIC DNA]</scope>
    <source>
        <strain evidence="2">LH_658</strain>
    </source>
</reference>
<accession>A0ABY6YA55</accession>
<feature type="region of interest" description="Disordered" evidence="1">
    <location>
        <begin position="1"/>
        <end position="29"/>
    </location>
</feature>
<evidence type="ECO:0000256" key="1">
    <source>
        <dbReference type="SAM" id="MobiDB-lite"/>
    </source>
</evidence>
<sequence>MKITPKSPANHIHQGPWSADSGTSGYGPSSSAAIVVAANPTVNDTSDARNGVPNVPRSRALTTVCNGVTILVSTPSAASSI</sequence>
<proteinExistence type="predicted"/>